<evidence type="ECO:0000256" key="7">
    <source>
        <dbReference type="ARBA" id="ARBA00022692"/>
    </source>
</evidence>
<feature type="domain" description="HAMP" evidence="17">
    <location>
        <begin position="319"/>
        <end position="371"/>
    </location>
</feature>
<dbReference type="InterPro" id="IPR005467">
    <property type="entry name" value="His_kinase_dom"/>
</dbReference>
<evidence type="ECO:0000256" key="12">
    <source>
        <dbReference type="ARBA" id="ARBA00023012"/>
    </source>
</evidence>
<dbReference type="Pfam" id="PF02518">
    <property type="entry name" value="HATPase_c"/>
    <property type="match status" value="1"/>
</dbReference>
<name>A0A919XDE9_9BACL</name>
<sequence length="597" mass="67715">MRSWFHTRFPPLHSIVVQLFLFFFFGMTLPVLIGGFISYHKSSMIVEEQVSKVAALTIVQVSDKLNMFFKKLDDSSMMVLNSKIVHNILEQRQGDNAYETTLKVKDGKDMLTSIMINSPEILDIYIFDTKGKNSVLSADSLMSIPNQWDSDWYKAILKANGNTVWFGLSETSYLKRTGMGFPVFGLGRAIRSWETGEVIGVMFVEVMGNVLIDELNRVQFGDTGYVYIVNEQNQYFYHPNPDEYGKASKLPLPPRKMQLREGRRNTLMIPERLNNGWLVVGVVPLEELTADSSSIRNLTVLIALCSIVLAIGMGYYVTRRIGNPLVYLSRLMRKGEAGDLTIRSRSVGRNEIGQLGRSFNKMIEQIELLVERIAKEESEKKKAEIRALRYQINPHFLYNTLNSIRWLAKLNRTNDVDKAVTSLVQLLEVSMGRSGVFIQLGEELDLLQKYMVIQGYRYDNAITLLMDCPEELKQIPIPRMLLQPIVENAVFHGIAPKDEPGTIEIRARQEGEEIIISIADDGVGMSEERLAQIFADERPHHNRGMTNIGLRHVHQTIRLYYGNGYGVSVTSELMRGTEVTITFSKLKGDHDVQSAVG</sequence>
<evidence type="ECO:0000256" key="1">
    <source>
        <dbReference type="ARBA" id="ARBA00000085"/>
    </source>
</evidence>
<dbReference type="EMBL" id="BORQ01000001">
    <property type="protein sequence ID" value="GIO28965.1"/>
    <property type="molecule type" value="Genomic_DNA"/>
</dbReference>
<keyword evidence="11 15" id="KW-1133">Transmembrane helix</keyword>
<dbReference type="SMART" id="SM00387">
    <property type="entry name" value="HATPase_c"/>
    <property type="match status" value="1"/>
</dbReference>
<evidence type="ECO:0000256" key="5">
    <source>
        <dbReference type="ARBA" id="ARBA00022553"/>
    </source>
</evidence>
<comment type="catalytic activity">
    <reaction evidence="1">
        <text>ATP + protein L-histidine = ADP + protein N-phospho-L-histidine.</text>
        <dbReference type="EC" id="2.7.13.3"/>
    </reaction>
</comment>
<dbReference type="CDD" id="cd18773">
    <property type="entry name" value="PDC1_HK_sensor"/>
    <property type="match status" value="1"/>
</dbReference>
<organism evidence="18 19">
    <name type="scientific">Paenibacillus albilobatus</name>
    <dbReference type="NCBI Taxonomy" id="2716884"/>
    <lineage>
        <taxon>Bacteria</taxon>
        <taxon>Bacillati</taxon>
        <taxon>Bacillota</taxon>
        <taxon>Bacilli</taxon>
        <taxon>Bacillales</taxon>
        <taxon>Paenibacillaceae</taxon>
        <taxon>Paenibacillus</taxon>
    </lineage>
</organism>
<keyword evidence="19" id="KW-1185">Reference proteome</keyword>
<keyword evidence="6" id="KW-0808">Transferase</keyword>
<evidence type="ECO:0000256" key="15">
    <source>
        <dbReference type="SAM" id="Phobius"/>
    </source>
</evidence>
<reference evidence="18" key="1">
    <citation type="submission" date="2021-03" db="EMBL/GenBank/DDBJ databases">
        <title>Antimicrobial resistance genes in bacteria isolated from Japanese honey, and their potential for conferring macrolide and lincosamide resistance in the American foulbrood pathogen Paenibacillus larvae.</title>
        <authorList>
            <person name="Okamoto M."/>
            <person name="Kumagai M."/>
            <person name="Kanamori H."/>
            <person name="Takamatsu D."/>
        </authorList>
    </citation>
    <scope>NUCLEOTIDE SEQUENCE</scope>
    <source>
        <strain evidence="18">J2TS6</strain>
    </source>
</reference>
<dbReference type="InterPro" id="IPR036890">
    <property type="entry name" value="HATPase_C_sf"/>
</dbReference>
<evidence type="ECO:0000256" key="13">
    <source>
        <dbReference type="ARBA" id="ARBA00023136"/>
    </source>
</evidence>
<dbReference type="RefSeq" id="WP_160041827.1">
    <property type="nucleotide sequence ID" value="NZ_BORQ01000001.1"/>
</dbReference>
<dbReference type="Proteomes" id="UP000679779">
    <property type="component" value="Unassembled WGS sequence"/>
</dbReference>
<evidence type="ECO:0000256" key="10">
    <source>
        <dbReference type="ARBA" id="ARBA00022840"/>
    </source>
</evidence>
<keyword evidence="9 18" id="KW-0418">Kinase</keyword>
<evidence type="ECO:0000256" key="4">
    <source>
        <dbReference type="ARBA" id="ARBA00022475"/>
    </source>
</evidence>
<dbReference type="PANTHER" id="PTHR34220">
    <property type="entry name" value="SENSOR HISTIDINE KINASE YPDA"/>
    <property type="match status" value="1"/>
</dbReference>
<comment type="subcellular location">
    <subcellularLocation>
        <location evidence="2">Cell membrane</location>
        <topology evidence="2">Multi-pass membrane protein</topology>
    </subcellularLocation>
</comment>
<evidence type="ECO:0000256" key="8">
    <source>
        <dbReference type="ARBA" id="ARBA00022741"/>
    </source>
</evidence>
<keyword evidence="14" id="KW-0175">Coiled coil</keyword>
<evidence type="ECO:0000259" key="17">
    <source>
        <dbReference type="PROSITE" id="PS50885"/>
    </source>
</evidence>
<feature type="coiled-coil region" evidence="14">
    <location>
        <begin position="359"/>
        <end position="393"/>
    </location>
</feature>
<evidence type="ECO:0000256" key="11">
    <source>
        <dbReference type="ARBA" id="ARBA00022989"/>
    </source>
</evidence>
<dbReference type="Gene3D" id="3.30.565.10">
    <property type="entry name" value="Histidine kinase-like ATPase, C-terminal domain"/>
    <property type="match status" value="1"/>
</dbReference>
<evidence type="ECO:0000256" key="6">
    <source>
        <dbReference type="ARBA" id="ARBA00022679"/>
    </source>
</evidence>
<dbReference type="PROSITE" id="PS50109">
    <property type="entry name" value="HIS_KIN"/>
    <property type="match status" value="1"/>
</dbReference>
<dbReference type="InterPro" id="IPR003594">
    <property type="entry name" value="HATPase_dom"/>
</dbReference>
<keyword evidence="7 15" id="KW-0812">Transmembrane</keyword>
<dbReference type="Gene3D" id="3.30.450.20">
    <property type="entry name" value="PAS domain"/>
    <property type="match status" value="2"/>
</dbReference>
<keyword evidence="8" id="KW-0547">Nucleotide-binding</keyword>
<dbReference type="AlphaFoldDB" id="A0A919XDE9"/>
<dbReference type="InterPro" id="IPR010559">
    <property type="entry name" value="Sig_transdc_His_kin_internal"/>
</dbReference>
<dbReference type="Pfam" id="PF02743">
    <property type="entry name" value="dCache_1"/>
    <property type="match status" value="1"/>
</dbReference>
<dbReference type="SMART" id="SM00304">
    <property type="entry name" value="HAMP"/>
    <property type="match status" value="1"/>
</dbReference>
<dbReference type="GO" id="GO:0000155">
    <property type="term" value="F:phosphorelay sensor kinase activity"/>
    <property type="evidence" value="ECO:0007669"/>
    <property type="project" value="InterPro"/>
</dbReference>
<gene>
    <name evidence="18" type="ORF">J2TS6_01060</name>
</gene>
<dbReference type="GO" id="GO:0005524">
    <property type="term" value="F:ATP binding"/>
    <property type="evidence" value="ECO:0007669"/>
    <property type="project" value="UniProtKB-KW"/>
</dbReference>
<evidence type="ECO:0000256" key="2">
    <source>
        <dbReference type="ARBA" id="ARBA00004651"/>
    </source>
</evidence>
<evidence type="ECO:0000313" key="18">
    <source>
        <dbReference type="EMBL" id="GIO28965.1"/>
    </source>
</evidence>
<evidence type="ECO:0000256" key="9">
    <source>
        <dbReference type="ARBA" id="ARBA00022777"/>
    </source>
</evidence>
<accession>A0A919XDE9</accession>
<keyword evidence="4" id="KW-1003">Cell membrane</keyword>
<dbReference type="CDD" id="cd06225">
    <property type="entry name" value="HAMP"/>
    <property type="match status" value="1"/>
</dbReference>
<keyword evidence="13 15" id="KW-0472">Membrane</keyword>
<proteinExistence type="predicted"/>
<dbReference type="PANTHER" id="PTHR34220:SF7">
    <property type="entry name" value="SENSOR HISTIDINE KINASE YPDA"/>
    <property type="match status" value="1"/>
</dbReference>
<dbReference type="Pfam" id="PF00672">
    <property type="entry name" value="HAMP"/>
    <property type="match status" value="1"/>
</dbReference>
<evidence type="ECO:0000259" key="16">
    <source>
        <dbReference type="PROSITE" id="PS50109"/>
    </source>
</evidence>
<dbReference type="InterPro" id="IPR003660">
    <property type="entry name" value="HAMP_dom"/>
</dbReference>
<dbReference type="GO" id="GO:0005886">
    <property type="term" value="C:plasma membrane"/>
    <property type="evidence" value="ECO:0007669"/>
    <property type="project" value="UniProtKB-SubCell"/>
</dbReference>
<evidence type="ECO:0000256" key="3">
    <source>
        <dbReference type="ARBA" id="ARBA00012438"/>
    </source>
</evidence>
<dbReference type="InterPro" id="IPR033479">
    <property type="entry name" value="dCache_1"/>
</dbReference>
<keyword evidence="10" id="KW-0067">ATP-binding</keyword>
<feature type="transmembrane region" description="Helical" evidence="15">
    <location>
        <begin position="298"/>
        <end position="317"/>
    </location>
</feature>
<keyword evidence="12" id="KW-0902">Two-component regulatory system</keyword>
<feature type="transmembrane region" description="Helical" evidence="15">
    <location>
        <begin position="12"/>
        <end position="37"/>
    </location>
</feature>
<dbReference type="SUPFAM" id="SSF158472">
    <property type="entry name" value="HAMP domain-like"/>
    <property type="match status" value="1"/>
</dbReference>
<evidence type="ECO:0000313" key="19">
    <source>
        <dbReference type="Proteomes" id="UP000679779"/>
    </source>
</evidence>
<dbReference type="Gene3D" id="6.10.340.10">
    <property type="match status" value="1"/>
</dbReference>
<dbReference type="SUPFAM" id="SSF55874">
    <property type="entry name" value="ATPase domain of HSP90 chaperone/DNA topoisomerase II/histidine kinase"/>
    <property type="match status" value="1"/>
</dbReference>
<keyword evidence="5" id="KW-0597">Phosphoprotein</keyword>
<feature type="domain" description="Histidine kinase" evidence="16">
    <location>
        <begin position="481"/>
        <end position="587"/>
    </location>
</feature>
<comment type="caution">
    <text evidence="18">The sequence shown here is derived from an EMBL/GenBank/DDBJ whole genome shotgun (WGS) entry which is preliminary data.</text>
</comment>
<dbReference type="EC" id="2.7.13.3" evidence="3"/>
<dbReference type="PROSITE" id="PS50885">
    <property type="entry name" value="HAMP"/>
    <property type="match status" value="1"/>
</dbReference>
<dbReference type="InterPro" id="IPR050640">
    <property type="entry name" value="Bact_2-comp_sensor_kinase"/>
</dbReference>
<evidence type="ECO:0000256" key="14">
    <source>
        <dbReference type="SAM" id="Coils"/>
    </source>
</evidence>
<protein>
    <recommendedName>
        <fullName evidence="3">histidine kinase</fullName>
        <ecNumber evidence="3">2.7.13.3</ecNumber>
    </recommendedName>
</protein>
<dbReference type="Pfam" id="PF06580">
    <property type="entry name" value="His_kinase"/>
    <property type="match status" value="1"/>
</dbReference>